<accession>A0ABT9FCC6</accession>
<dbReference type="Proteomes" id="UP001177212">
    <property type="component" value="Unassembled WGS sequence"/>
</dbReference>
<comment type="caution">
    <text evidence="1">The sequence shown here is derived from an EMBL/GenBank/DDBJ whole genome shotgun (WGS) entry which is preliminary data.</text>
</comment>
<organism evidence="1 2">
    <name type="scientific">Pseudoalteromonas marina</name>
    <dbReference type="NCBI Taxonomy" id="267375"/>
    <lineage>
        <taxon>Bacteria</taxon>
        <taxon>Pseudomonadati</taxon>
        <taxon>Pseudomonadota</taxon>
        <taxon>Gammaproteobacteria</taxon>
        <taxon>Alteromonadales</taxon>
        <taxon>Pseudoalteromonadaceae</taxon>
        <taxon>Pseudoalteromonas</taxon>
    </lineage>
</organism>
<gene>
    <name evidence="1" type="ORF">Q8W34_07315</name>
</gene>
<proteinExistence type="predicted"/>
<name>A0ABT9FCC6_9GAMM</name>
<keyword evidence="2" id="KW-1185">Reference proteome</keyword>
<dbReference type="RefSeq" id="WP_305471716.1">
    <property type="nucleotide sequence ID" value="NZ_JAUYVT010000004.1"/>
</dbReference>
<sequence>MNFKVTKHEAQFKDVPANTYFYTDRDPNHKINSSDSITLYKEKADDKTASSFEWGTTVEVPEQLCWWFTDNEDS</sequence>
<protein>
    <submittedName>
        <fullName evidence="1">Uncharacterized protein</fullName>
    </submittedName>
</protein>
<reference evidence="1" key="1">
    <citation type="submission" date="2023-07" db="EMBL/GenBank/DDBJ databases">
        <title>Genome content predicts the carbon catabolic preferences of heterotrophic bacteria.</title>
        <authorList>
            <person name="Gralka M."/>
        </authorList>
    </citation>
    <scope>NUCLEOTIDE SEQUENCE</scope>
    <source>
        <strain evidence="1">4G09</strain>
    </source>
</reference>
<evidence type="ECO:0000313" key="2">
    <source>
        <dbReference type="Proteomes" id="UP001177212"/>
    </source>
</evidence>
<dbReference type="EMBL" id="JAUYVT010000004">
    <property type="protein sequence ID" value="MDP2564439.1"/>
    <property type="molecule type" value="Genomic_DNA"/>
</dbReference>
<evidence type="ECO:0000313" key="1">
    <source>
        <dbReference type="EMBL" id="MDP2564439.1"/>
    </source>
</evidence>